<organism evidence="5 6">
    <name type="scientific">Effrenium voratum</name>
    <dbReference type="NCBI Taxonomy" id="2562239"/>
    <lineage>
        <taxon>Eukaryota</taxon>
        <taxon>Sar</taxon>
        <taxon>Alveolata</taxon>
        <taxon>Dinophyceae</taxon>
        <taxon>Suessiales</taxon>
        <taxon>Symbiodiniaceae</taxon>
        <taxon>Effrenium</taxon>
    </lineage>
</organism>
<dbReference type="InterPro" id="IPR008929">
    <property type="entry name" value="Chondroitin_lyas"/>
</dbReference>
<feature type="region of interest" description="Disordered" evidence="3">
    <location>
        <begin position="369"/>
        <end position="419"/>
    </location>
</feature>
<proteinExistence type="predicted"/>
<dbReference type="SUPFAM" id="SSF48230">
    <property type="entry name" value="Chondroitin AC/alginate lyase"/>
    <property type="match status" value="1"/>
</dbReference>
<evidence type="ECO:0000259" key="4">
    <source>
        <dbReference type="Pfam" id="PF05426"/>
    </source>
</evidence>
<evidence type="ECO:0000256" key="3">
    <source>
        <dbReference type="SAM" id="MobiDB-lite"/>
    </source>
</evidence>
<name>A0AA36IK12_9DINO</name>
<feature type="domain" description="Alginate lyase" evidence="4">
    <location>
        <begin position="49"/>
        <end position="323"/>
    </location>
</feature>
<keyword evidence="6" id="KW-1185">Reference proteome</keyword>
<comment type="caution">
    <text evidence="5">The sequence shown here is derived from an EMBL/GenBank/DDBJ whole genome shotgun (WGS) entry which is preliminary data.</text>
</comment>
<feature type="compositionally biased region" description="Basic and acidic residues" evidence="3">
    <location>
        <begin position="85"/>
        <end position="103"/>
    </location>
</feature>
<dbReference type="GO" id="GO:0016829">
    <property type="term" value="F:lyase activity"/>
    <property type="evidence" value="ECO:0007669"/>
    <property type="project" value="UniProtKB-KW"/>
</dbReference>
<dbReference type="Proteomes" id="UP001178507">
    <property type="component" value="Unassembled WGS sequence"/>
</dbReference>
<dbReference type="Pfam" id="PF05426">
    <property type="entry name" value="Alginate_lyase"/>
    <property type="match status" value="1"/>
</dbReference>
<dbReference type="InterPro" id="IPR008397">
    <property type="entry name" value="Alginate_lyase_dom"/>
</dbReference>
<evidence type="ECO:0000256" key="2">
    <source>
        <dbReference type="ARBA" id="ARBA00023239"/>
    </source>
</evidence>
<evidence type="ECO:0000313" key="6">
    <source>
        <dbReference type="Proteomes" id="UP001178507"/>
    </source>
</evidence>
<dbReference type="Gene3D" id="1.50.10.100">
    <property type="entry name" value="Chondroitin AC/alginate lyase"/>
    <property type="match status" value="1"/>
</dbReference>
<feature type="region of interest" description="Disordered" evidence="3">
    <location>
        <begin position="82"/>
        <end position="103"/>
    </location>
</feature>
<dbReference type="EMBL" id="CAUJNA010001779">
    <property type="protein sequence ID" value="CAJ1388869.1"/>
    <property type="molecule type" value="Genomic_DNA"/>
</dbReference>
<protein>
    <recommendedName>
        <fullName evidence="4">Alginate lyase domain-containing protein</fullName>
    </recommendedName>
</protein>
<keyword evidence="2" id="KW-0456">Lyase</keyword>
<sequence>MRVFLLDGETLLENRRRLQEGGSACSALEAPLAALLKDADAKLSAGPFSVTAKAHVPPSGDKRDYCSQGRYWWPDPAKPDGLPYIRRDGQPNPDRAKMEDAGRRNSMQKAVVTLSHAWFFTQREEYAARAAKLLRVWFLNPEKRMNPHLRYAQGIPGQCEGRGIGIVDFANLVELVDAVGLLSGASAWTAEDQEGLVQWFTEFLQWLQTSKHGHEADHMKNNHATQYDAQLISYALFVDKPEIARQVAEAGKRRIETQIRADGTQPQELSRATSWDYCCENLRNFGRLARLASHVDVDLWAWTSKGRSIPRAVDYLLPFAAGEVWPHKQSHDFQAWRLKPVLLLAPQHLGYGAVGLRMLPKSSAERLLCRGKPSPDPEPLEPVAPVEPVVDPEEPVEPEEPLDPEEPLASAAEEENGPD</sequence>
<keyword evidence="1" id="KW-0732">Signal</keyword>
<reference evidence="5" key="1">
    <citation type="submission" date="2023-08" db="EMBL/GenBank/DDBJ databases">
        <authorList>
            <person name="Chen Y."/>
            <person name="Shah S."/>
            <person name="Dougan E. K."/>
            <person name="Thang M."/>
            <person name="Chan C."/>
        </authorList>
    </citation>
    <scope>NUCLEOTIDE SEQUENCE</scope>
</reference>
<feature type="compositionally biased region" description="Acidic residues" evidence="3">
    <location>
        <begin position="390"/>
        <end position="419"/>
    </location>
</feature>
<accession>A0AA36IK12</accession>
<evidence type="ECO:0000256" key="1">
    <source>
        <dbReference type="ARBA" id="ARBA00022729"/>
    </source>
</evidence>
<gene>
    <name evidence="5" type="ORF">EVOR1521_LOCUS14626</name>
</gene>
<dbReference type="AlphaFoldDB" id="A0AA36IK12"/>
<evidence type="ECO:0000313" key="5">
    <source>
        <dbReference type="EMBL" id="CAJ1388869.1"/>
    </source>
</evidence>